<feature type="transmembrane region" description="Helical" evidence="1">
    <location>
        <begin position="270"/>
        <end position="289"/>
    </location>
</feature>
<feature type="transmembrane region" description="Helical" evidence="1">
    <location>
        <begin position="227"/>
        <end position="249"/>
    </location>
</feature>
<reference evidence="2" key="1">
    <citation type="submission" date="2021-09" db="EMBL/GenBank/DDBJ databases">
        <authorList>
            <consortium name="AG Swart"/>
            <person name="Singh M."/>
            <person name="Singh A."/>
            <person name="Seah K."/>
            <person name="Emmerich C."/>
        </authorList>
    </citation>
    <scope>NUCLEOTIDE SEQUENCE</scope>
    <source>
        <strain evidence="2">ATCC30299</strain>
    </source>
</reference>
<keyword evidence="3" id="KW-1185">Reference proteome</keyword>
<feature type="transmembrane region" description="Helical" evidence="1">
    <location>
        <begin position="120"/>
        <end position="144"/>
    </location>
</feature>
<dbReference type="Proteomes" id="UP001162131">
    <property type="component" value="Unassembled WGS sequence"/>
</dbReference>
<keyword evidence="1" id="KW-1133">Transmembrane helix</keyword>
<feature type="transmembrane region" description="Helical" evidence="1">
    <location>
        <begin position="34"/>
        <end position="52"/>
    </location>
</feature>
<evidence type="ECO:0000256" key="1">
    <source>
        <dbReference type="SAM" id="Phobius"/>
    </source>
</evidence>
<dbReference type="AlphaFoldDB" id="A0AAU9IVN3"/>
<proteinExistence type="predicted"/>
<feature type="transmembrane region" description="Helical" evidence="1">
    <location>
        <begin position="197"/>
        <end position="215"/>
    </location>
</feature>
<accession>A0AAU9IVN3</accession>
<feature type="transmembrane region" description="Helical" evidence="1">
    <location>
        <begin position="164"/>
        <end position="185"/>
    </location>
</feature>
<organism evidence="2 3">
    <name type="scientific">Blepharisma stoltei</name>
    <dbReference type="NCBI Taxonomy" id="1481888"/>
    <lineage>
        <taxon>Eukaryota</taxon>
        <taxon>Sar</taxon>
        <taxon>Alveolata</taxon>
        <taxon>Ciliophora</taxon>
        <taxon>Postciliodesmatophora</taxon>
        <taxon>Heterotrichea</taxon>
        <taxon>Heterotrichida</taxon>
        <taxon>Blepharismidae</taxon>
        <taxon>Blepharisma</taxon>
    </lineage>
</organism>
<feature type="transmembrane region" description="Helical" evidence="1">
    <location>
        <begin position="81"/>
        <end position="99"/>
    </location>
</feature>
<dbReference type="EMBL" id="CAJZBQ010000018">
    <property type="protein sequence ID" value="CAG9317158.1"/>
    <property type="molecule type" value="Genomic_DNA"/>
</dbReference>
<protein>
    <submittedName>
        <fullName evidence="2">Uncharacterized protein</fullName>
    </submittedName>
</protein>
<comment type="caution">
    <text evidence="2">The sequence shown here is derived from an EMBL/GenBank/DDBJ whole genome shotgun (WGS) entry which is preliminary data.</text>
</comment>
<evidence type="ECO:0000313" key="3">
    <source>
        <dbReference type="Proteomes" id="UP001162131"/>
    </source>
</evidence>
<feature type="transmembrane region" description="Helical" evidence="1">
    <location>
        <begin position="340"/>
        <end position="358"/>
    </location>
</feature>
<name>A0AAU9IVN3_9CILI</name>
<feature type="transmembrane region" description="Helical" evidence="1">
    <location>
        <begin position="6"/>
        <end position="22"/>
    </location>
</feature>
<evidence type="ECO:0000313" key="2">
    <source>
        <dbReference type="EMBL" id="CAG9317158.1"/>
    </source>
</evidence>
<keyword evidence="1" id="KW-0472">Membrane</keyword>
<keyword evidence="1" id="KW-0812">Transmembrane</keyword>
<sequence>MFILWVFHFALLVLGSFIFKKIDIADARGKGYYIILQSFAANSILILLGKYLDDNADFLFEFFRKFYAHSYELFSSNMNNALIWNEIWFYVSGTLCFIMSEKQLKLQYSWIPQMIGISNALSFFFIESSWYLLLYAVALGVFIINNWRYEYDFVDICFFDYLLVFYTILILIGSFITLKFALIEYIHIEILTEIMKVFNIIAQIYWINLIGFYLWKILCVLMEYEMYLGIVLIFWLHTIFGIITFIDVLDRKALSFRERNNKSELKRNKDIFKIIWIYFIIFIFLATIPTSKAITIFIIGSTNFILDDLFYVSWVWQIGFFLEFPDAYVDQSPECFFKNIYGIMVYGFLGMKVLGMFFD</sequence>
<gene>
    <name evidence="2" type="ORF">BSTOLATCC_MIC18412</name>
</gene>